<dbReference type="Pfam" id="PF05299">
    <property type="entry name" value="Peptidase_M61"/>
    <property type="match status" value="1"/>
</dbReference>
<dbReference type="SUPFAM" id="SSF55486">
    <property type="entry name" value="Metalloproteases ('zincins'), catalytic domain"/>
    <property type="match status" value="1"/>
</dbReference>
<dbReference type="InterPro" id="IPR040756">
    <property type="entry name" value="Peptidase_M61_N"/>
</dbReference>
<dbReference type="InterPro" id="IPR027268">
    <property type="entry name" value="Peptidase_M4/M1_CTD_sf"/>
</dbReference>
<evidence type="ECO:0000313" key="4">
    <source>
        <dbReference type="Proteomes" id="UP000659388"/>
    </source>
</evidence>
<gene>
    <name evidence="3" type="ORF">JL102_00305</name>
</gene>
<evidence type="ECO:0000313" key="3">
    <source>
        <dbReference type="EMBL" id="MBL3654553.1"/>
    </source>
</evidence>
<dbReference type="Proteomes" id="UP000659388">
    <property type="component" value="Unassembled WGS sequence"/>
</dbReference>
<feature type="domain" description="Peptidase M61 N-terminal" evidence="2">
    <location>
        <begin position="25"/>
        <end position="201"/>
    </location>
</feature>
<dbReference type="Gene3D" id="2.60.40.3650">
    <property type="match status" value="1"/>
</dbReference>
<keyword evidence="4" id="KW-1185">Reference proteome</keyword>
<evidence type="ECO:0000259" key="2">
    <source>
        <dbReference type="Pfam" id="PF17899"/>
    </source>
</evidence>
<comment type="caution">
    <text evidence="3">The sequence shown here is derived from an EMBL/GenBank/DDBJ whole genome shotgun (WGS) entry which is preliminary data.</text>
</comment>
<feature type="domain" description="Peptidase M61 catalytic" evidence="1">
    <location>
        <begin position="295"/>
        <end position="401"/>
    </location>
</feature>
<proteinExistence type="predicted"/>
<dbReference type="EMBL" id="JAESIY010000001">
    <property type="protein sequence ID" value="MBL3654553.1"/>
    <property type="molecule type" value="Genomic_DNA"/>
</dbReference>
<dbReference type="AlphaFoldDB" id="A0A937F5M8"/>
<dbReference type="InterPro" id="IPR007963">
    <property type="entry name" value="Peptidase_M61_catalytic"/>
</dbReference>
<organism evidence="3 4">
    <name type="scientific">Fulvivirga sediminis</name>
    <dbReference type="NCBI Taxonomy" id="2803949"/>
    <lineage>
        <taxon>Bacteria</taxon>
        <taxon>Pseudomonadati</taxon>
        <taxon>Bacteroidota</taxon>
        <taxon>Cytophagia</taxon>
        <taxon>Cytophagales</taxon>
        <taxon>Fulvivirgaceae</taxon>
        <taxon>Fulvivirga</taxon>
    </lineage>
</organism>
<accession>A0A937F5M8</accession>
<name>A0A937F5M8_9BACT</name>
<evidence type="ECO:0000259" key="1">
    <source>
        <dbReference type="Pfam" id="PF05299"/>
    </source>
</evidence>
<dbReference type="Pfam" id="PF17899">
    <property type="entry name" value="Peptidase_M61_N"/>
    <property type="match status" value="1"/>
</dbReference>
<sequence>MKKIGILSIAFLLYGFTLFANDGYNYTLDLTQVKDDKVYIELVTPNIKDKEITFYLPKMIPGTYAIEDYGRMVSAFKALDKKGRELEVEHPDDNSWVIKKANKLTKITYWIEDTYDTELEGPEIFQPAGTNIEEGKNFIINSGGYFGYFEGKKDEPFELKIIKPVGFYGATGLVPAKIDKKQDEFKVAGYDELVDSPIMYSQADTAFVKVGNTDVLVASYSPNKKVTANEIAASIEEVLMAQQKYLGGTLPVDKYAFIFYFTDQPVMSYGALEHSYSSFYYMPEMTITQMAQQLRDFAAHEFFHIVTPLTIHSDEIADFDFNDPEMSKHLWMYEGVTEYFAGNMQVKYGLITPEEYLQVLREKMITATQFIDTVAFTTISKGTLDQYEDQYYNVYQKGALIGMALDIQLRELSKGKYGVQNLLADLSKRYGKDKAFDDDELFGVITELTYPEIGEFLSTYVGGPKPLPLEDLFNKVGVTFTPEKIVESLSLGLQQNNIAVAPYNGSQYLAIQNAEYLNPQGDSLGFENGDIVIAINGLDTPPLGPELGNFIGQVQESLEVDGTLSYTIMRENTDGELEKKVLGAKVFPIQQAQIYVLEFDEDPTQEQLQLQKYWLEPQQ</sequence>
<reference evidence="3" key="1">
    <citation type="submission" date="2021-01" db="EMBL/GenBank/DDBJ databases">
        <title>Fulvivirga kasyanovii gen. nov., sp nov., a novel member of the phylum Bacteroidetes isolated from seawater in a mussel farm.</title>
        <authorList>
            <person name="Zhao L.-H."/>
            <person name="Wang Z.-J."/>
        </authorList>
    </citation>
    <scope>NUCLEOTIDE SEQUENCE</scope>
    <source>
        <strain evidence="3">2943</strain>
    </source>
</reference>
<protein>
    <submittedName>
        <fullName evidence="3">Peptidase M61</fullName>
    </submittedName>
</protein>
<dbReference type="Gene3D" id="1.10.390.10">
    <property type="entry name" value="Neutral Protease Domain 2"/>
    <property type="match status" value="1"/>
</dbReference>
<dbReference type="RefSeq" id="WP_202241435.1">
    <property type="nucleotide sequence ID" value="NZ_JAESIY010000001.1"/>
</dbReference>